<keyword evidence="1" id="KW-0812">Transmembrane</keyword>
<keyword evidence="1" id="KW-1133">Transmembrane helix</keyword>
<dbReference type="EMBL" id="AK353987">
    <property type="protein sequence ID" value="BAJ85206.1"/>
    <property type="molecule type" value="mRNA"/>
</dbReference>
<sequence length="96" mass="11564">MLAYFPLLRTDACTRDMHDLKQSRRGWSVRRLKDLMYICSCTIDLFVQWLFIFLLLRYPLRNVERTSSRHRKGKECGSPDHCRCGSRWMLVMMCRS</sequence>
<organism evidence="2">
    <name type="scientific">Hordeum vulgare subsp. vulgare</name>
    <name type="common">Domesticated barley</name>
    <dbReference type="NCBI Taxonomy" id="112509"/>
    <lineage>
        <taxon>Eukaryota</taxon>
        <taxon>Viridiplantae</taxon>
        <taxon>Streptophyta</taxon>
        <taxon>Embryophyta</taxon>
        <taxon>Tracheophyta</taxon>
        <taxon>Spermatophyta</taxon>
        <taxon>Magnoliopsida</taxon>
        <taxon>Liliopsida</taxon>
        <taxon>Poales</taxon>
        <taxon>Poaceae</taxon>
        <taxon>BOP clade</taxon>
        <taxon>Pooideae</taxon>
        <taxon>Triticodae</taxon>
        <taxon>Triticeae</taxon>
        <taxon>Hordeinae</taxon>
        <taxon>Hordeum</taxon>
    </lineage>
</organism>
<protein>
    <submittedName>
        <fullName evidence="2">Predicted protein</fullName>
    </submittedName>
</protein>
<name>F2CQT5_HORVV</name>
<accession>F2CQT5</accession>
<evidence type="ECO:0000256" key="1">
    <source>
        <dbReference type="SAM" id="Phobius"/>
    </source>
</evidence>
<keyword evidence="1" id="KW-0472">Membrane</keyword>
<evidence type="ECO:0000313" key="2">
    <source>
        <dbReference type="EMBL" id="BAJ85206.1"/>
    </source>
</evidence>
<feature type="transmembrane region" description="Helical" evidence="1">
    <location>
        <begin position="35"/>
        <end position="56"/>
    </location>
</feature>
<proteinExistence type="evidence at transcript level"/>
<reference evidence="2" key="1">
    <citation type="journal article" date="2011" name="Plant Physiol.">
        <title>Comprehensive sequence analysis of 24,783 barley full-length cDNAs derived from 12 clone libraries.</title>
        <authorList>
            <person name="Matsumoto T."/>
            <person name="Tanaka T."/>
            <person name="Sakai H."/>
            <person name="Amano N."/>
            <person name="Kanamori H."/>
            <person name="Kurita K."/>
            <person name="Kikuta A."/>
            <person name="Kamiya K."/>
            <person name="Yamamoto M."/>
            <person name="Ikawa H."/>
            <person name="Fujii N."/>
            <person name="Hori K."/>
            <person name="Itoh T."/>
            <person name="Sato K."/>
        </authorList>
    </citation>
    <scope>NUCLEOTIDE SEQUENCE</scope>
    <source>
        <tissue evidence="2">Shoot</tissue>
    </source>
</reference>
<dbReference type="AlphaFoldDB" id="F2CQT5"/>